<keyword evidence="1" id="KW-0812">Transmembrane</keyword>
<dbReference type="Proteomes" id="UP001377567">
    <property type="component" value="Unassembled WGS sequence"/>
</dbReference>
<keyword evidence="1" id="KW-0472">Membrane</keyword>
<keyword evidence="1" id="KW-1133">Transmembrane helix</keyword>
<keyword evidence="3" id="KW-1185">Reference proteome</keyword>
<gene>
    <name evidence="2" type="ORF">DAKH74_041100</name>
</gene>
<feature type="transmembrane region" description="Helical" evidence="1">
    <location>
        <begin position="13"/>
        <end position="33"/>
    </location>
</feature>
<dbReference type="AlphaFoldDB" id="A0AAV5S0V3"/>
<name>A0AAV5S0V3_MAUHU</name>
<accession>A0AAV5S0V3</accession>
<proteinExistence type="predicted"/>
<protein>
    <submittedName>
        <fullName evidence="2">Uncharacterized protein</fullName>
    </submittedName>
</protein>
<evidence type="ECO:0000256" key="1">
    <source>
        <dbReference type="SAM" id="Phobius"/>
    </source>
</evidence>
<comment type="caution">
    <text evidence="2">The sequence shown here is derived from an EMBL/GenBank/DDBJ whole genome shotgun (WGS) entry which is preliminary data.</text>
</comment>
<dbReference type="EMBL" id="BTGD01000013">
    <property type="protein sequence ID" value="GMM57494.1"/>
    <property type="molecule type" value="Genomic_DNA"/>
</dbReference>
<sequence length="61" mass="6921">MSLFAKNLFAKKLSFNLIFLTTGFTLPFAISAYTSRKLEYNRTHSNGNVSVKAGHRPRLIM</sequence>
<reference evidence="2 3" key="1">
    <citation type="journal article" date="2023" name="Elife">
        <title>Identification of key yeast species and microbe-microbe interactions impacting larval growth of Drosophila in the wild.</title>
        <authorList>
            <person name="Mure A."/>
            <person name="Sugiura Y."/>
            <person name="Maeda R."/>
            <person name="Honda K."/>
            <person name="Sakurai N."/>
            <person name="Takahashi Y."/>
            <person name="Watada M."/>
            <person name="Katoh T."/>
            <person name="Gotoh A."/>
            <person name="Gotoh Y."/>
            <person name="Taniguchi I."/>
            <person name="Nakamura K."/>
            <person name="Hayashi T."/>
            <person name="Katayama T."/>
            <person name="Uemura T."/>
            <person name="Hattori Y."/>
        </authorList>
    </citation>
    <scope>NUCLEOTIDE SEQUENCE [LARGE SCALE GENOMIC DNA]</scope>
    <source>
        <strain evidence="2 3">KH-74</strain>
    </source>
</reference>
<evidence type="ECO:0000313" key="3">
    <source>
        <dbReference type="Proteomes" id="UP001377567"/>
    </source>
</evidence>
<evidence type="ECO:0000313" key="2">
    <source>
        <dbReference type="EMBL" id="GMM57494.1"/>
    </source>
</evidence>
<organism evidence="2 3">
    <name type="scientific">Maudiozyma humilis</name>
    <name type="common">Sour dough yeast</name>
    <name type="synonym">Kazachstania humilis</name>
    <dbReference type="NCBI Taxonomy" id="51915"/>
    <lineage>
        <taxon>Eukaryota</taxon>
        <taxon>Fungi</taxon>
        <taxon>Dikarya</taxon>
        <taxon>Ascomycota</taxon>
        <taxon>Saccharomycotina</taxon>
        <taxon>Saccharomycetes</taxon>
        <taxon>Saccharomycetales</taxon>
        <taxon>Saccharomycetaceae</taxon>
        <taxon>Maudiozyma</taxon>
    </lineage>
</organism>